<dbReference type="RefSeq" id="WP_012373668.1">
    <property type="nucleotide sequence ID" value="NC_010571.1"/>
</dbReference>
<dbReference type="STRING" id="452637.Oter_0842"/>
<feature type="signal peptide" evidence="1">
    <location>
        <begin position="1"/>
        <end position="26"/>
    </location>
</feature>
<dbReference type="KEGG" id="ote:Oter_0842"/>
<dbReference type="eggNOG" id="COG3137">
    <property type="taxonomic scope" value="Bacteria"/>
</dbReference>
<sequence>MKPSLRLRRILSVAAAFGLLPAVLSADVVETKNGARIVGTVVKIDDGAVLVKTDYAGDLAIKQSEVTGITTDQPVSVRLASGTVLSGTVTSEGSALRITGADGQLTTSVDKVAATWQAGDEDPQTAALRRHWTYEAAVDITGKTGNKEQIGTAVSARAVLKTPQDTLQFYTAYDRQVADGQKAADQFKAGVDYQNNFAGRKSWYVRDEGGFDRVKDIDLYNIAAFGLGYDFIKEPKHTLTGRAGISYRYEGYGDPVAEDVSSAGLDLGVNHEWEFTNSKLVNRVAFVPTFEDFGNYRLTHESFYEIPLAAPEWKLRIGVSNDYNSQPGPGVERLDTAYFTRLVLNWQ</sequence>
<dbReference type="OrthoDB" id="186364at2"/>
<reference evidence="2 3" key="1">
    <citation type="journal article" date="2011" name="J. Bacteriol.">
        <title>Genome sequence of the verrucomicrobium Opitutus terrae PB90-1, an abundant inhabitant of rice paddy soil ecosystems.</title>
        <authorList>
            <person name="van Passel M.W."/>
            <person name="Kant R."/>
            <person name="Palva A."/>
            <person name="Copeland A."/>
            <person name="Lucas S."/>
            <person name="Lapidus A."/>
            <person name="Glavina del Rio T."/>
            <person name="Pitluck S."/>
            <person name="Goltsman E."/>
            <person name="Clum A."/>
            <person name="Sun H."/>
            <person name="Schmutz J."/>
            <person name="Larimer F.W."/>
            <person name="Land M.L."/>
            <person name="Hauser L."/>
            <person name="Kyrpides N."/>
            <person name="Mikhailova N."/>
            <person name="Richardson P.P."/>
            <person name="Janssen P.H."/>
            <person name="de Vos W.M."/>
            <person name="Smidt H."/>
        </authorList>
    </citation>
    <scope>NUCLEOTIDE SEQUENCE [LARGE SCALE GENOMIC DNA]</scope>
    <source>
        <strain evidence="3">DSM 11246 / JCM 15787 / PB90-1</strain>
    </source>
</reference>
<keyword evidence="3" id="KW-1185">Reference proteome</keyword>
<dbReference type="EMBL" id="CP001032">
    <property type="protein sequence ID" value="ACB74130.1"/>
    <property type="molecule type" value="Genomic_DNA"/>
</dbReference>
<gene>
    <name evidence="2" type="ordered locus">Oter_0842</name>
</gene>
<evidence type="ECO:0000256" key="1">
    <source>
        <dbReference type="SAM" id="SignalP"/>
    </source>
</evidence>
<keyword evidence="1" id="KW-0732">Signal</keyword>
<dbReference type="HOGENOM" id="CLU_798853_0_0_0"/>
<name>B1ZVN3_OPITP</name>
<organism evidence="2 3">
    <name type="scientific">Opitutus terrae (strain DSM 11246 / JCM 15787 / PB90-1)</name>
    <dbReference type="NCBI Taxonomy" id="452637"/>
    <lineage>
        <taxon>Bacteria</taxon>
        <taxon>Pseudomonadati</taxon>
        <taxon>Verrucomicrobiota</taxon>
        <taxon>Opitutia</taxon>
        <taxon>Opitutales</taxon>
        <taxon>Opitutaceae</taxon>
        <taxon>Opitutus</taxon>
    </lineage>
</organism>
<dbReference type="InterPro" id="IPR007433">
    <property type="entry name" value="DUF481"/>
</dbReference>
<dbReference type="Proteomes" id="UP000007013">
    <property type="component" value="Chromosome"/>
</dbReference>
<accession>B1ZVN3</accession>
<protein>
    <recommendedName>
        <fullName evidence="4">DUF481 domain-containing protein</fullName>
    </recommendedName>
</protein>
<dbReference type="AlphaFoldDB" id="B1ZVN3"/>
<dbReference type="Pfam" id="PF04338">
    <property type="entry name" value="DUF481"/>
    <property type="match status" value="1"/>
</dbReference>
<evidence type="ECO:0008006" key="4">
    <source>
        <dbReference type="Google" id="ProtNLM"/>
    </source>
</evidence>
<evidence type="ECO:0000313" key="2">
    <source>
        <dbReference type="EMBL" id="ACB74130.1"/>
    </source>
</evidence>
<proteinExistence type="predicted"/>
<evidence type="ECO:0000313" key="3">
    <source>
        <dbReference type="Proteomes" id="UP000007013"/>
    </source>
</evidence>
<feature type="chain" id="PRO_5002774509" description="DUF481 domain-containing protein" evidence="1">
    <location>
        <begin position="27"/>
        <end position="347"/>
    </location>
</feature>